<reference evidence="1" key="1">
    <citation type="journal article" date="2020" name="Fungal Divers.">
        <title>Resolving the Mortierellaceae phylogeny through synthesis of multi-gene phylogenetics and phylogenomics.</title>
        <authorList>
            <person name="Vandepol N."/>
            <person name="Liber J."/>
            <person name="Desiro A."/>
            <person name="Na H."/>
            <person name="Kennedy M."/>
            <person name="Barry K."/>
            <person name="Grigoriev I.V."/>
            <person name="Miller A.N."/>
            <person name="O'Donnell K."/>
            <person name="Stajich J.E."/>
            <person name="Bonito G."/>
        </authorList>
    </citation>
    <scope>NUCLEOTIDE SEQUENCE</scope>
    <source>
        <strain evidence="1">MES-2147</strain>
    </source>
</reference>
<organism evidence="1 2">
    <name type="scientific">Modicella reniformis</name>
    <dbReference type="NCBI Taxonomy" id="1440133"/>
    <lineage>
        <taxon>Eukaryota</taxon>
        <taxon>Fungi</taxon>
        <taxon>Fungi incertae sedis</taxon>
        <taxon>Mucoromycota</taxon>
        <taxon>Mortierellomycotina</taxon>
        <taxon>Mortierellomycetes</taxon>
        <taxon>Mortierellales</taxon>
        <taxon>Mortierellaceae</taxon>
        <taxon>Modicella</taxon>
    </lineage>
</organism>
<evidence type="ECO:0000313" key="2">
    <source>
        <dbReference type="Proteomes" id="UP000749646"/>
    </source>
</evidence>
<dbReference type="OrthoDB" id="10020333at2759"/>
<keyword evidence="2" id="KW-1185">Reference proteome</keyword>
<feature type="non-terminal residue" evidence="1">
    <location>
        <position position="1"/>
    </location>
</feature>
<sequence length="67" mass="7649">IKELEHEAKVYEALEQLQEHWILVVRVAGVANVMEMILVTNIMGTNIVQENLDCCERAKIRTALSKI</sequence>
<name>A0A9P6MD89_9FUNG</name>
<evidence type="ECO:0000313" key="1">
    <source>
        <dbReference type="EMBL" id="KAF9993378.1"/>
    </source>
</evidence>
<protein>
    <submittedName>
        <fullName evidence="1">Uncharacterized protein</fullName>
    </submittedName>
</protein>
<dbReference type="AlphaFoldDB" id="A0A9P6MD89"/>
<dbReference type="Proteomes" id="UP000749646">
    <property type="component" value="Unassembled WGS sequence"/>
</dbReference>
<comment type="caution">
    <text evidence="1">The sequence shown here is derived from an EMBL/GenBank/DDBJ whole genome shotgun (WGS) entry which is preliminary data.</text>
</comment>
<dbReference type="EMBL" id="JAAAHW010001859">
    <property type="protein sequence ID" value="KAF9993378.1"/>
    <property type="molecule type" value="Genomic_DNA"/>
</dbReference>
<proteinExistence type="predicted"/>
<accession>A0A9P6MD89</accession>
<gene>
    <name evidence="1" type="ORF">BGZ65_011101</name>
</gene>